<dbReference type="InterPro" id="IPR006009">
    <property type="entry name" value="GlcNAc_MurG"/>
</dbReference>
<evidence type="ECO:0000256" key="8">
    <source>
        <dbReference type="ARBA" id="ARBA00023306"/>
    </source>
</evidence>
<proteinExistence type="inferred from homology"/>
<keyword evidence="9 10" id="KW-0961">Cell wall biogenesis/degradation</keyword>
<comment type="pathway">
    <text evidence="10">Cell wall biogenesis; peptidoglycan biosynthesis.</text>
</comment>
<protein>
    <recommendedName>
        <fullName evidence="10">UDP-N-acetylglucosamine--N-acetylmuramyl-(pentapeptide) pyrophosphoryl-undecaprenol N-acetylglucosamine transferase</fullName>
        <ecNumber evidence="10">2.4.1.227</ecNumber>
    </recommendedName>
    <alternativeName>
        <fullName evidence="10">Undecaprenyl-PP-MurNAc-pentapeptide-UDPGlcNAc GlcNAc transferase</fullName>
    </alternativeName>
</protein>
<feature type="domain" description="Glycosyl transferase family 28 C-terminal" evidence="13">
    <location>
        <begin position="195"/>
        <end position="358"/>
    </location>
</feature>
<feature type="binding site" evidence="10">
    <location>
        <position position="129"/>
    </location>
    <ligand>
        <name>UDP-N-acetyl-alpha-D-glucosamine</name>
        <dbReference type="ChEBI" id="CHEBI:57705"/>
    </ligand>
</feature>
<evidence type="ECO:0000256" key="6">
    <source>
        <dbReference type="ARBA" id="ARBA00022984"/>
    </source>
</evidence>
<keyword evidence="1 10" id="KW-1003">Cell membrane</keyword>
<dbReference type="Gene3D" id="3.40.50.2000">
    <property type="entry name" value="Glycogen Phosphorylase B"/>
    <property type="match status" value="2"/>
</dbReference>
<feature type="binding site" evidence="10">
    <location>
        <position position="166"/>
    </location>
    <ligand>
        <name>UDP-N-acetyl-alpha-D-glucosamine</name>
        <dbReference type="ChEBI" id="CHEBI:57705"/>
    </ligand>
</feature>
<keyword evidence="3 10" id="KW-0328">Glycosyltransferase</keyword>
<dbReference type="EC" id="2.4.1.227" evidence="10"/>
<evidence type="ECO:0000256" key="4">
    <source>
        <dbReference type="ARBA" id="ARBA00022679"/>
    </source>
</evidence>
<evidence type="ECO:0000313" key="14">
    <source>
        <dbReference type="EMBL" id="CAA9210987.1"/>
    </source>
</evidence>
<dbReference type="InterPro" id="IPR007235">
    <property type="entry name" value="Glyco_trans_28_C"/>
</dbReference>
<feature type="binding site" evidence="10">
    <location>
        <position position="201"/>
    </location>
    <ligand>
        <name>UDP-N-acetyl-alpha-D-glucosamine</name>
        <dbReference type="ChEBI" id="CHEBI:57705"/>
    </ligand>
</feature>
<comment type="function">
    <text evidence="10">Cell wall formation. Catalyzes the transfer of a GlcNAc subunit on undecaprenyl-pyrophosphoryl-MurNAc-pentapeptide (lipid intermediate I) to form undecaprenyl-pyrophosphoryl-MurNAc-(pentapeptide)GlcNAc (lipid intermediate II).</text>
</comment>
<dbReference type="Pfam" id="PF04101">
    <property type="entry name" value="Glyco_tran_28_C"/>
    <property type="match status" value="1"/>
</dbReference>
<dbReference type="SUPFAM" id="SSF53756">
    <property type="entry name" value="UDP-Glycosyltransferase/glycogen phosphorylase"/>
    <property type="match status" value="1"/>
</dbReference>
<dbReference type="GO" id="GO:0005975">
    <property type="term" value="P:carbohydrate metabolic process"/>
    <property type="evidence" value="ECO:0007669"/>
    <property type="project" value="InterPro"/>
</dbReference>
<dbReference type="GO" id="GO:0051301">
    <property type="term" value="P:cell division"/>
    <property type="evidence" value="ECO:0007669"/>
    <property type="project" value="UniProtKB-KW"/>
</dbReference>
<evidence type="ECO:0000256" key="11">
    <source>
        <dbReference type="SAM" id="Phobius"/>
    </source>
</evidence>
<evidence type="ECO:0000259" key="12">
    <source>
        <dbReference type="Pfam" id="PF03033"/>
    </source>
</evidence>
<dbReference type="GO" id="GO:0050511">
    <property type="term" value="F:undecaprenyldiphospho-muramoylpentapeptide beta-N-acetylglucosaminyltransferase activity"/>
    <property type="evidence" value="ECO:0007669"/>
    <property type="project" value="UniProtKB-UniRule"/>
</dbReference>
<dbReference type="InterPro" id="IPR004276">
    <property type="entry name" value="GlycoTrans_28_N"/>
</dbReference>
<organism evidence="14">
    <name type="scientific">uncultured Acidimicrobiales bacterium</name>
    <dbReference type="NCBI Taxonomy" id="310071"/>
    <lineage>
        <taxon>Bacteria</taxon>
        <taxon>Bacillati</taxon>
        <taxon>Actinomycetota</taxon>
        <taxon>Acidimicrobiia</taxon>
        <taxon>Acidimicrobiales</taxon>
        <taxon>environmental samples</taxon>
    </lineage>
</organism>
<reference evidence="14" key="1">
    <citation type="submission" date="2020-02" db="EMBL/GenBank/DDBJ databases">
        <authorList>
            <person name="Meier V. D."/>
        </authorList>
    </citation>
    <scope>NUCLEOTIDE SEQUENCE</scope>
    <source>
        <strain evidence="14">AVDCRST_MAG76</strain>
    </source>
</reference>
<keyword evidence="2 10" id="KW-0132">Cell division</keyword>
<dbReference type="GO" id="GO:0008360">
    <property type="term" value="P:regulation of cell shape"/>
    <property type="evidence" value="ECO:0007669"/>
    <property type="project" value="UniProtKB-KW"/>
</dbReference>
<dbReference type="HAMAP" id="MF_00033">
    <property type="entry name" value="MurG"/>
    <property type="match status" value="1"/>
</dbReference>
<keyword evidence="11" id="KW-0812">Transmembrane</keyword>
<dbReference type="PANTHER" id="PTHR21015:SF22">
    <property type="entry name" value="GLYCOSYLTRANSFERASE"/>
    <property type="match status" value="1"/>
</dbReference>
<dbReference type="GO" id="GO:0009252">
    <property type="term" value="P:peptidoglycan biosynthetic process"/>
    <property type="evidence" value="ECO:0007669"/>
    <property type="project" value="UniProtKB-UniRule"/>
</dbReference>
<keyword evidence="11" id="KW-1133">Transmembrane helix</keyword>
<feature type="binding site" evidence="10">
    <location>
        <position position="299"/>
    </location>
    <ligand>
        <name>UDP-N-acetyl-alpha-D-glucosamine</name>
        <dbReference type="ChEBI" id="CHEBI:57705"/>
    </ligand>
</feature>
<dbReference type="UniPathway" id="UPA00219"/>
<evidence type="ECO:0000256" key="5">
    <source>
        <dbReference type="ARBA" id="ARBA00022960"/>
    </source>
</evidence>
<comment type="subcellular location">
    <subcellularLocation>
        <location evidence="10">Cell membrane</location>
        <topology evidence="10">Peripheral membrane protein</topology>
        <orientation evidence="10">Cytoplasmic side</orientation>
    </subcellularLocation>
</comment>
<dbReference type="Pfam" id="PF03033">
    <property type="entry name" value="Glyco_transf_28"/>
    <property type="match status" value="1"/>
</dbReference>
<dbReference type="GO" id="GO:0071555">
    <property type="term" value="P:cell wall organization"/>
    <property type="evidence" value="ECO:0007669"/>
    <property type="project" value="UniProtKB-KW"/>
</dbReference>
<dbReference type="EMBL" id="CADCSZ010000008">
    <property type="protein sequence ID" value="CAA9210987.1"/>
    <property type="molecule type" value="Genomic_DNA"/>
</dbReference>
<evidence type="ECO:0000256" key="7">
    <source>
        <dbReference type="ARBA" id="ARBA00023136"/>
    </source>
</evidence>
<dbReference type="PANTHER" id="PTHR21015">
    <property type="entry name" value="UDP-N-ACETYLGLUCOSAMINE--N-ACETYLMURAMYL-(PENTAPEPTIDE) PYROPHOSPHORYL-UNDECAPRENOL N-ACETYLGLUCOSAMINE TRANSFERASE 1"/>
    <property type="match status" value="1"/>
</dbReference>
<feature type="transmembrane region" description="Helical" evidence="11">
    <location>
        <begin position="74"/>
        <end position="94"/>
    </location>
</feature>
<evidence type="ECO:0000256" key="10">
    <source>
        <dbReference type="HAMAP-Rule" id="MF_00033"/>
    </source>
</evidence>
<comment type="caution">
    <text evidence="10">Lacks conserved residue(s) required for the propagation of feature annotation.</text>
</comment>
<keyword evidence="6 10" id="KW-0573">Peptidoglycan synthesis</keyword>
<sequence>MTSKPRFLLAGGGTAGHTVPAIAVGRALVDAGVDPASILFVGARRGSEGRLVPAAGFAITLLPGRGIQRRPTPANVAAVLGLAVGFLRALGLVLRSRPRAVLSVGGYAGAPVALAAALARRPLVVAEANAVPGAANRLAARFARAAAVSFPGTPLPRATLTGNPVRAEVLAVDRSAAGRAAAKTALGLPAGRVVIGVSGGSLGARKLNEAVRELAESWSERTDVAVHHAVGRRDWPRFSVPVTKGIHYRPVEYEDRMELVLTAADLWVGRAGGSTCAELGVAGVPAVLVPLPSAPGDHQTANARAMADAGAAVVVPDGECTGQRLAEILGPLVADADRRAAMASAACATGHRDAAERVAALLLEHAT</sequence>
<feature type="transmembrane region" description="Helical" evidence="11">
    <location>
        <begin position="100"/>
        <end position="119"/>
    </location>
</feature>
<name>A0A6J4H0N6_9ACTN</name>
<evidence type="ECO:0000256" key="2">
    <source>
        <dbReference type="ARBA" id="ARBA00022618"/>
    </source>
</evidence>
<keyword evidence="8 10" id="KW-0131">Cell cycle</keyword>
<keyword evidence="7 10" id="KW-0472">Membrane</keyword>
<dbReference type="CDD" id="cd03785">
    <property type="entry name" value="GT28_MurG"/>
    <property type="match status" value="1"/>
</dbReference>
<evidence type="ECO:0000256" key="9">
    <source>
        <dbReference type="ARBA" id="ARBA00023316"/>
    </source>
</evidence>
<comment type="catalytic activity">
    <reaction evidence="10">
        <text>di-trans,octa-cis-undecaprenyl diphospho-N-acetyl-alpha-D-muramoyl-L-alanyl-D-glutamyl-meso-2,6-diaminopimeloyl-D-alanyl-D-alanine + UDP-N-acetyl-alpha-D-glucosamine = di-trans,octa-cis-undecaprenyl diphospho-[N-acetyl-alpha-D-glucosaminyl-(1-&gt;4)]-N-acetyl-alpha-D-muramoyl-L-alanyl-D-glutamyl-meso-2,6-diaminopimeloyl-D-alanyl-D-alanine + UDP + H(+)</text>
        <dbReference type="Rhea" id="RHEA:31227"/>
        <dbReference type="ChEBI" id="CHEBI:15378"/>
        <dbReference type="ChEBI" id="CHEBI:57705"/>
        <dbReference type="ChEBI" id="CHEBI:58223"/>
        <dbReference type="ChEBI" id="CHEBI:61387"/>
        <dbReference type="ChEBI" id="CHEBI:61388"/>
        <dbReference type="EC" id="2.4.1.227"/>
    </reaction>
</comment>
<accession>A0A6J4H0N6</accession>
<evidence type="ECO:0000256" key="1">
    <source>
        <dbReference type="ARBA" id="ARBA00022475"/>
    </source>
</evidence>
<feature type="domain" description="Glycosyltransferase family 28 N-terminal" evidence="12">
    <location>
        <begin position="7"/>
        <end position="147"/>
    </location>
</feature>
<keyword evidence="5 10" id="KW-0133">Cell shape</keyword>
<dbReference type="AlphaFoldDB" id="A0A6J4H0N6"/>
<comment type="similarity">
    <text evidence="10">Belongs to the glycosyltransferase 28 family. MurG subfamily.</text>
</comment>
<gene>
    <name evidence="10" type="primary">murG</name>
    <name evidence="14" type="ORF">AVDCRST_MAG76-118</name>
</gene>
<evidence type="ECO:0000256" key="3">
    <source>
        <dbReference type="ARBA" id="ARBA00022676"/>
    </source>
</evidence>
<feature type="binding site" evidence="10">
    <location>
        <begin position="14"/>
        <end position="16"/>
    </location>
    <ligand>
        <name>UDP-N-acetyl-alpha-D-glucosamine</name>
        <dbReference type="ChEBI" id="CHEBI:57705"/>
    </ligand>
</feature>
<keyword evidence="4 10" id="KW-0808">Transferase</keyword>
<evidence type="ECO:0000259" key="13">
    <source>
        <dbReference type="Pfam" id="PF04101"/>
    </source>
</evidence>
<dbReference type="GO" id="GO:0005886">
    <property type="term" value="C:plasma membrane"/>
    <property type="evidence" value="ECO:0007669"/>
    <property type="project" value="UniProtKB-SubCell"/>
</dbReference>